<feature type="non-terminal residue" evidence="1">
    <location>
        <position position="1"/>
    </location>
</feature>
<evidence type="ECO:0000313" key="1">
    <source>
        <dbReference type="EMBL" id="GAG26437.1"/>
    </source>
</evidence>
<proteinExistence type="predicted"/>
<comment type="caution">
    <text evidence="1">The sequence shown here is derived from an EMBL/GenBank/DDBJ whole genome shotgun (WGS) entry which is preliminary data.</text>
</comment>
<dbReference type="EMBL" id="BARS01033504">
    <property type="protein sequence ID" value="GAG26437.1"/>
    <property type="molecule type" value="Genomic_DNA"/>
</dbReference>
<organism evidence="1">
    <name type="scientific">marine sediment metagenome</name>
    <dbReference type="NCBI Taxonomy" id="412755"/>
    <lineage>
        <taxon>unclassified sequences</taxon>
        <taxon>metagenomes</taxon>
        <taxon>ecological metagenomes</taxon>
    </lineage>
</organism>
<reference evidence="1" key="1">
    <citation type="journal article" date="2014" name="Front. Microbiol.">
        <title>High frequency of phylogenetically diverse reductive dehalogenase-homologous genes in deep subseafloor sedimentary metagenomes.</title>
        <authorList>
            <person name="Kawai M."/>
            <person name="Futagami T."/>
            <person name="Toyoda A."/>
            <person name="Takaki Y."/>
            <person name="Nishi S."/>
            <person name="Hori S."/>
            <person name="Arai W."/>
            <person name="Tsubouchi T."/>
            <person name="Morono Y."/>
            <person name="Uchiyama I."/>
            <person name="Ito T."/>
            <person name="Fujiyama A."/>
            <person name="Inagaki F."/>
            <person name="Takami H."/>
        </authorList>
    </citation>
    <scope>NUCLEOTIDE SEQUENCE</scope>
    <source>
        <strain evidence="1">Expedition CK06-06</strain>
    </source>
</reference>
<dbReference type="AlphaFoldDB" id="X0WTB0"/>
<accession>X0WTB0</accession>
<name>X0WTB0_9ZZZZ</name>
<sequence length="95" mass="10868">PGIQKPGWVSLATTRRVSITGSRWLKHKADEILYVPNIEDRFVEPEVGPINAQSWRGIVLDKKIKPEKVTDFLNACNLPWMVLFKPIMTVEVQIL</sequence>
<gene>
    <name evidence="1" type="ORF">S01H1_51871</name>
</gene>
<protein>
    <submittedName>
        <fullName evidence="1">Uncharacterized protein</fullName>
    </submittedName>
</protein>